<dbReference type="AlphaFoldDB" id="A0AAE3VU74"/>
<dbReference type="EMBL" id="JAUSUZ010000001">
    <property type="protein sequence ID" value="MDQ0364043.1"/>
    <property type="molecule type" value="Genomic_DNA"/>
</dbReference>
<sequence length="131" mass="14416">MKVWTNRPATAEIEETVRRYFDLLRAGNLPAAAQLVDATDVRHVAKALWTGSVGAETDADGSDRSPASGTWEQDLSWLAELQAVDDLTWEPTGSRVSIRILHNGTVIEVELSFWVKPTDDGWVIAGPATLW</sequence>
<evidence type="ECO:0000313" key="1">
    <source>
        <dbReference type="EMBL" id="MDQ0364043.1"/>
    </source>
</evidence>
<accession>A0AAE3VU74</accession>
<keyword evidence="2" id="KW-1185">Reference proteome</keyword>
<dbReference type="Proteomes" id="UP001240236">
    <property type="component" value="Unassembled WGS sequence"/>
</dbReference>
<protein>
    <submittedName>
        <fullName evidence="1">Uncharacterized protein</fullName>
    </submittedName>
</protein>
<dbReference type="RefSeq" id="WP_307235133.1">
    <property type="nucleotide sequence ID" value="NZ_JAUSUZ010000001.1"/>
</dbReference>
<proteinExistence type="predicted"/>
<reference evidence="1 2" key="1">
    <citation type="submission" date="2023-07" db="EMBL/GenBank/DDBJ databases">
        <title>Sequencing the genomes of 1000 actinobacteria strains.</title>
        <authorList>
            <person name="Klenk H.-P."/>
        </authorList>
    </citation>
    <scope>NUCLEOTIDE SEQUENCE [LARGE SCALE GENOMIC DNA]</scope>
    <source>
        <strain evidence="1 2">DSM 44709</strain>
    </source>
</reference>
<gene>
    <name evidence="1" type="ORF">J2S42_000712</name>
</gene>
<comment type="caution">
    <text evidence="1">The sequence shown here is derived from an EMBL/GenBank/DDBJ whole genome shotgun (WGS) entry which is preliminary data.</text>
</comment>
<organism evidence="1 2">
    <name type="scientific">Catenuloplanes indicus</name>
    <dbReference type="NCBI Taxonomy" id="137267"/>
    <lineage>
        <taxon>Bacteria</taxon>
        <taxon>Bacillati</taxon>
        <taxon>Actinomycetota</taxon>
        <taxon>Actinomycetes</taxon>
        <taxon>Micromonosporales</taxon>
        <taxon>Micromonosporaceae</taxon>
        <taxon>Catenuloplanes</taxon>
    </lineage>
</organism>
<evidence type="ECO:0000313" key="2">
    <source>
        <dbReference type="Proteomes" id="UP001240236"/>
    </source>
</evidence>
<name>A0AAE3VU74_9ACTN</name>